<proteinExistence type="predicted"/>
<evidence type="ECO:0000313" key="1">
    <source>
        <dbReference type="EMBL" id="KAJ9103457.1"/>
    </source>
</evidence>
<gene>
    <name evidence="1" type="ORF">QFC19_004408</name>
</gene>
<evidence type="ECO:0000313" key="2">
    <source>
        <dbReference type="Proteomes" id="UP001241377"/>
    </source>
</evidence>
<dbReference type="EMBL" id="JASBWR010000046">
    <property type="protein sequence ID" value="KAJ9103457.1"/>
    <property type="molecule type" value="Genomic_DNA"/>
</dbReference>
<organism evidence="1 2">
    <name type="scientific">Naganishia cerealis</name>
    <dbReference type="NCBI Taxonomy" id="610337"/>
    <lineage>
        <taxon>Eukaryota</taxon>
        <taxon>Fungi</taxon>
        <taxon>Dikarya</taxon>
        <taxon>Basidiomycota</taxon>
        <taxon>Agaricomycotina</taxon>
        <taxon>Tremellomycetes</taxon>
        <taxon>Filobasidiales</taxon>
        <taxon>Filobasidiaceae</taxon>
        <taxon>Naganishia</taxon>
    </lineage>
</organism>
<name>A0ACC2VYI4_9TREE</name>
<dbReference type="Proteomes" id="UP001241377">
    <property type="component" value="Unassembled WGS sequence"/>
</dbReference>
<keyword evidence="2" id="KW-1185">Reference proteome</keyword>
<protein>
    <submittedName>
        <fullName evidence="1">Uncharacterized protein</fullName>
    </submittedName>
</protein>
<comment type="caution">
    <text evidence="1">The sequence shown here is derived from an EMBL/GenBank/DDBJ whole genome shotgun (WGS) entry which is preliminary data.</text>
</comment>
<reference evidence="1" key="1">
    <citation type="submission" date="2023-04" db="EMBL/GenBank/DDBJ databases">
        <title>Draft Genome sequencing of Naganishia species isolated from polar environments using Oxford Nanopore Technology.</title>
        <authorList>
            <person name="Leo P."/>
            <person name="Venkateswaran K."/>
        </authorList>
    </citation>
    <scope>NUCLEOTIDE SEQUENCE</scope>
    <source>
        <strain evidence="1">MNA-CCFEE 5261</strain>
    </source>
</reference>
<accession>A0ACC2VYI4</accession>
<sequence length="526" mass="59333">MLRQLPRIYLTNAEILSKDFRKVPTHQLYTKLGFINHPKQGLVHWMPPGWNMVRKLQTIIHRHMVGAGAEEVNLSLLSSAELWNKTGRWENNELFKLNDGETCLAATCEEEITQLVKNQIASYKSLPLLYYQIKEKYRDEKRPRGGLLRGREFLMKDAYSFDIDEKLAMETYNTVVNAYHGVFKELKVPYVKAEADTGDIGGSLSHEWLYLHPQGEDTVFVCKSCGTTSNMEKTFSFPQTPQDCKNVSVRYFTTKDGNTLVCAYFPSDRILQPTLLKEEIPDIDLKNTESDKILDQFSNPETMLNKKVVRIMDSRLTSRSHFPDFPIPFVNRSFITTLTDIPIVIAEAGEICGSCEDGELECLRAIEVAHTFYLGDKYTDPLECTVQVPGPNGVTEERNLMMGCYGIGLSRIIGAIGEICKDENGFRWPAAISPWTATVITSGELGEDLKQTLESMNIDMCVDSRSKVGIGKKVRQSQAMGIPISIIVGNKYPQIEVNVRGVGKDEVRMVGVDELGEYVGRVLKEI</sequence>